<keyword evidence="7" id="KW-0812">Transmembrane</keyword>
<dbReference type="SUPFAM" id="SSF56112">
    <property type="entry name" value="Protein kinase-like (PK-like)"/>
    <property type="match status" value="1"/>
</dbReference>
<dbReference type="PROSITE" id="PS00108">
    <property type="entry name" value="PROTEIN_KINASE_ST"/>
    <property type="match status" value="1"/>
</dbReference>
<dbReference type="SMART" id="SM00220">
    <property type="entry name" value="S_TKc"/>
    <property type="match status" value="1"/>
</dbReference>
<dbReference type="PANTHER" id="PTHR43671:SF13">
    <property type="entry name" value="SERINE_THREONINE-PROTEIN KINASE NEK2"/>
    <property type="match status" value="1"/>
</dbReference>
<gene>
    <name evidence="9" type="ORF">JJE72_16255</name>
</gene>
<keyword evidence="4 9" id="KW-0418">Kinase</keyword>
<organism evidence="9 10">
    <name type="scientific">Sinomonas cellulolyticus</name>
    <dbReference type="NCBI Taxonomy" id="2801916"/>
    <lineage>
        <taxon>Bacteria</taxon>
        <taxon>Bacillati</taxon>
        <taxon>Actinomycetota</taxon>
        <taxon>Actinomycetes</taxon>
        <taxon>Micrococcales</taxon>
        <taxon>Micrococcaceae</taxon>
        <taxon>Sinomonas</taxon>
    </lineage>
</organism>
<dbReference type="EMBL" id="JAERRC010000044">
    <property type="protein sequence ID" value="MBL0707048.1"/>
    <property type="molecule type" value="Genomic_DNA"/>
</dbReference>
<feature type="region of interest" description="Disordered" evidence="6">
    <location>
        <begin position="394"/>
        <end position="424"/>
    </location>
</feature>
<dbReference type="Proteomes" id="UP000639051">
    <property type="component" value="Unassembled WGS sequence"/>
</dbReference>
<evidence type="ECO:0000313" key="9">
    <source>
        <dbReference type="EMBL" id="MBL0707048.1"/>
    </source>
</evidence>
<dbReference type="PROSITE" id="PS50011">
    <property type="entry name" value="PROTEIN_KINASE_DOM"/>
    <property type="match status" value="1"/>
</dbReference>
<keyword evidence="2" id="KW-0808">Transferase</keyword>
<evidence type="ECO:0000256" key="6">
    <source>
        <dbReference type="SAM" id="MobiDB-lite"/>
    </source>
</evidence>
<comment type="caution">
    <text evidence="9">The sequence shown here is derived from an EMBL/GenBank/DDBJ whole genome shotgun (WGS) entry which is preliminary data.</text>
</comment>
<keyword evidence="10" id="KW-1185">Reference proteome</keyword>
<keyword evidence="3" id="KW-0547">Nucleotide-binding</keyword>
<dbReference type="GO" id="GO:0004674">
    <property type="term" value="F:protein serine/threonine kinase activity"/>
    <property type="evidence" value="ECO:0007669"/>
    <property type="project" value="UniProtKB-KW"/>
</dbReference>
<dbReference type="CDD" id="cd14014">
    <property type="entry name" value="STKc_PknB_like"/>
    <property type="match status" value="1"/>
</dbReference>
<keyword evidence="9" id="KW-0723">Serine/threonine-protein kinase</keyword>
<accession>A0ABS1K671</accession>
<sequence length="424" mass="45006">MADSDTELEPVLIGGRYRLLELAGSGAMATVHRARDEVLGRDVAIKTFRAHAPDPRHEERRRSEMQVLARLNHPSLVRLYDARTETDADGAAQVAYLVMEFVEGTDLRQRLAAGPLAPDDVRQLGADLAGALSYVHALGIVHRDIKPANILVPHATTRRRAPAKLTDFGIARLTDASRLTQTNTTIGTANYLSPEQARGEKLGPASDIYSLGLVLLEALKGAMEFTGGAVEAAVARLMRSPRIPDTLGSFWVTLLTRMTAQDASVRPDAAEVARILRGEAATGDEKATEALEAAAPTSTTRVLASSLTAPPTQQTETAPAAATTVLGAAESRERARGGRADEAPGMGRSWQPMRGPRGARRRGRGLVWAAAVVLAVSALLVIVPLALRATAPAPQQDLPSLPASPAVPGPLGAHLDQLERSVRP</sequence>
<evidence type="ECO:0000256" key="4">
    <source>
        <dbReference type="ARBA" id="ARBA00022777"/>
    </source>
</evidence>
<feature type="compositionally biased region" description="Basic and acidic residues" evidence="6">
    <location>
        <begin position="330"/>
        <end position="342"/>
    </location>
</feature>
<feature type="transmembrane region" description="Helical" evidence="7">
    <location>
        <begin position="366"/>
        <end position="387"/>
    </location>
</feature>
<keyword evidence="7" id="KW-1133">Transmembrane helix</keyword>
<evidence type="ECO:0000256" key="2">
    <source>
        <dbReference type="ARBA" id="ARBA00022679"/>
    </source>
</evidence>
<dbReference type="Gene3D" id="3.30.200.20">
    <property type="entry name" value="Phosphorylase Kinase, domain 1"/>
    <property type="match status" value="1"/>
</dbReference>
<name>A0ABS1K671_9MICC</name>
<dbReference type="Gene3D" id="1.10.510.10">
    <property type="entry name" value="Transferase(Phosphotransferase) domain 1"/>
    <property type="match status" value="1"/>
</dbReference>
<evidence type="ECO:0000256" key="3">
    <source>
        <dbReference type="ARBA" id="ARBA00022741"/>
    </source>
</evidence>
<evidence type="ECO:0000313" key="10">
    <source>
        <dbReference type="Proteomes" id="UP000639051"/>
    </source>
</evidence>
<evidence type="ECO:0000256" key="1">
    <source>
        <dbReference type="ARBA" id="ARBA00012513"/>
    </source>
</evidence>
<dbReference type="EC" id="2.7.11.1" evidence="1"/>
<evidence type="ECO:0000256" key="5">
    <source>
        <dbReference type="ARBA" id="ARBA00022840"/>
    </source>
</evidence>
<dbReference type="InterPro" id="IPR050660">
    <property type="entry name" value="NEK_Ser/Thr_kinase"/>
</dbReference>
<evidence type="ECO:0000259" key="8">
    <source>
        <dbReference type="PROSITE" id="PS50011"/>
    </source>
</evidence>
<keyword evidence="5" id="KW-0067">ATP-binding</keyword>
<feature type="compositionally biased region" description="Polar residues" evidence="6">
    <location>
        <begin position="296"/>
        <end position="307"/>
    </location>
</feature>
<proteinExistence type="predicted"/>
<dbReference type="InterPro" id="IPR008271">
    <property type="entry name" value="Ser/Thr_kinase_AS"/>
</dbReference>
<dbReference type="Pfam" id="PF00069">
    <property type="entry name" value="Pkinase"/>
    <property type="match status" value="1"/>
</dbReference>
<protein>
    <recommendedName>
        <fullName evidence="1">non-specific serine/threonine protein kinase</fullName>
        <ecNumber evidence="1">2.7.11.1</ecNumber>
    </recommendedName>
</protein>
<dbReference type="PANTHER" id="PTHR43671">
    <property type="entry name" value="SERINE/THREONINE-PROTEIN KINASE NEK"/>
    <property type="match status" value="1"/>
</dbReference>
<keyword evidence="7" id="KW-0472">Membrane</keyword>
<dbReference type="InterPro" id="IPR000719">
    <property type="entry name" value="Prot_kinase_dom"/>
</dbReference>
<evidence type="ECO:0000256" key="7">
    <source>
        <dbReference type="SAM" id="Phobius"/>
    </source>
</evidence>
<feature type="domain" description="Protein kinase" evidence="8">
    <location>
        <begin position="17"/>
        <end position="282"/>
    </location>
</feature>
<reference evidence="9 10" key="1">
    <citation type="submission" date="2021-01" db="EMBL/GenBank/DDBJ databases">
        <title>Genome public.</title>
        <authorList>
            <person name="Liu C."/>
            <person name="Sun Q."/>
        </authorList>
    </citation>
    <scope>NUCLEOTIDE SEQUENCE [LARGE SCALE GENOMIC DNA]</scope>
    <source>
        <strain evidence="9 10">JC656</strain>
    </source>
</reference>
<dbReference type="RefSeq" id="WP_189694365.1">
    <property type="nucleotide sequence ID" value="NZ_BNCM01000010.1"/>
</dbReference>
<dbReference type="InterPro" id="IPR011009">
    <property type="entry name" value="Kinase-like_dom_sf"/>
</dbReference>
<feature type="region of interest" description="Disordered" evidence="6">
    <location>
        <begin position="281"/>
        <end position="360"/>
    </location>
</feature>
<feature type="compositionally biased region" description="Low complexity" evidence="6">
    <location>
        <begin position="308"/>
        <end position="329"/>
    </location>
</feature>